<dbReference type="EMBL" id="JMPR01000013">
    <property type="protein sequence ID" value="KFD21621.1"/>
    <property type="molecule type" value="Genomic_DNA"/>
</dbReference>
<accession>A0A085JMC5</accession>
<keyword evidence="2" id="KW-1185">Reference proteome</keyword>
<name>A0A085JMC5_9GAMM</name>
<dbReference type="eggNOG" id="ENOG5033C0I">
    <property type="taxonomic scope" value="Bacteria"/>
</dbReference>
<dbReference type="AlphaFoldDB" id="A0A085JMC5"/>
<sequence length="76" mass="8917">MTLFPERIFSTLNEEELSIELKKRMKELQINYEDMSLQIGVSLSTFKRMINRPYQAKYSQVVDLVRELGGAICIEM</sequence>
<gene>
    <name evidence="1" type="ORF">GTPT_0720</name>
</gene>
<evidence type="ECO:0008006" key="3">
    <source>
        <dbReference type="Google" id="ProtNLM"/>
    </source>
</evidence>
<reference evidence="1 2" key="1">
    <citation type="submission" date="2014-05" db="EMBL/GenBank/DDBJ databases">
        <title>ATOL: Assembling a taxonomically balanced genome-scale reconstruction of the evolutionary history of the Enterobacteriaceae.</title>
        <authorList>
            <person name="Plunkett G.III."/>
            <person name="Neeno-Eckwall E.C."/>
            <person name="Glasner J.D."/>
            <person name="Perna N.T."/>
        </authorList>
    </citation>
    <scope>NUCLEOTIDE SEQUENCE [LARGE SCALE GENOMIC DNA]</scope>
    <source>
        <strain evidence="1 2">ATCC 33301</strain>
    </source>
</reference>
<comment type="caution">
    <text evidence="1">The sequence shown here is derived from an EMBL/GenBank/DDBJ whole genome shotgun (WGS) entry which is preliminary data.</text>
</comment>
<evidence type="ECO:0000313" key="2">
    <source>
        <dbReference type="Proteomes" id="UP000028602"/>
    </source>
</evidence>
<dbReference type="OrthoDB" id="6548812at2"/>
<organism evidence="1 2">
    <name type="scientific">Tatumella ptyseos ATCC 33301</name>
    <dbReference type="NCBI Taxonomy" id="1005995"/>
    <lineage>
        <taxon>Bacteria</taxon>
        <taxon>Pseudomonadati</taxon>
        <taxon>Pseudomonadota</taxon>
        <taxon>Gammaproteobacteria</taxon>
        <taxon>Enterobacterales</taxon>
        <taxon>Erwiniaceae</taxon>
        <taxon>Tatumella</taxon>
    </lineage>
</organism>
<protein>
    <recommendedName>
        <fullName evidence="3">HTH cro/C1-type domain-containing protein</fullName>
    </recommendedName>
</protein>
<proteinExistence type="predicted"/>
<dbReference type="GO" id="GO:0003677">
    <property type="term" value="F:DNA binding"/>
    <property type="evidence" value="ECO:0007669"/>
    <property type="project" value="InterPro"/>
</dbReference>
<evidence type="ECO:0000313" key="1">
    <source>
        <dbReference type="EMBL" id="KFD21621.1"/>
    </source>
</evidence>
<dbReference type="SUPFAM" id="SSF47413">
    <property type="entry name" value="lambda repressor-like DNA-binding domains"/>
    <property type="match status" value="1"/>
</dbReference>
<dbReference type="Proteomes" id="UP000028602">
    <property type="component" value="Unassembled WGS sequence"/>
</dbReference>
<dbReference type="InterPro" id="IPR010982">
    <property type="entry name" value="Lambda_DNA-bd_dom_sf"/>
</dbReference>
<dbReference type="RefSeq" id="WP_038010889.1">
    <property type="nucleotide sequence ID" value="NZ_ATMJ01000030.1"/>
</dbReference>